<reference evidence="1 2" key="1">
    <citation type="journal article" date="2015" name="Genome Announc.">
        <title>Draft Genome Sequence of Clostridium tyrobutyricum Strain DIVETGP, Isolated from Cow's Milk for Grana Padano Production.</title>
        <authorList>
            <person name="Soggiu A."/>
            <person name="Piras C."/>
            <person name="Gaiarsa S."/>
            <person name="Sassera D."/>
            <person name="Roncada P."/>
            <person name="Bendixen E."/>
            <person name="Brasca M."/>
            <person name="Bonizzi L."/>
        </authorList>
    </citation>
    <scope>NUCLEOTIDE SEQUENCE [LARGE SCALE GENOMIC DNA]</scope>
    <source>
        <strain evidence="1 2">DIVETGP</strain>
    </source>
</reference>
<evidence type="ECO:0000313" key="2">
    <source>
        <dbReference type="Proteomes" id="UP000019482"/>
    </source>
</evidence>
<dbReference type="InterPro" id="IPR047901">
    <property type="entry name" value="BC1881-like"/>
</dbReference>
<dbReference type="AlphaFoldDB" id="W6N5V6"/>
<dbReference type="NCBIfam" id="NF033495">
    <property type="entry name" value="phage_BC1881"/>
    <property type="match status" value="1"/>
</dbReference>
<evidence type="ECO:0000313" key="1">
    <source>
        <dbReference type="EMBL" id="CDL91495.1"/>
    </source>
</evidence>
<organism evidence="1 2">
    <name type="scientific">Clostridium tyrobutyricum DIVETGP</name>
    <dbReference type="NCBI Taxonomy" id="1408889"/>
    <lineage>
        <taxon>Bacteria</taxon>
        <taxon>Bacillati</taxon>
        <taxon>Bacillota</taxon>
        <taxon>Clostridia</taxon>
        <taxon>Eubacteriales</taxon>
        <taxon>Clostridiaceae</taxon>
        <taxon>Clostridium</taxon>
    </lineage>
</organism>
<dbReference type="Proteomes" id="UP000019482">
    <property type="component" value="Unassembled WGS sequence"/>
</dbReference>
<dbReference type="RefSeq" id="WP_017895727.1">
    <property type="nucleotide sequence ID" value="NZ_CBXI010000024.1"/>
</dbReference>
<dbReference type="GeneID" id="41186035"/>
<name>W6N5V6_CLOTY</name>
<accession>W6N5V6</accession>
<protein>
    <recommendedName>
        <fullName evidence="3">BC1881 family protein</fullName>
    </recommendedName>
</protein>
<proteinExistence type="predicted"/>
<dbReference type="OrthoDB" id="2087087at2"/>
<keyword evidence="2" id="KW-1185">Reference proteome</keyword>
<dbReference type="EMBL" id="CBXI010000024">
    <property type="protein sequence ID" value="CDL91495.1"/>
    <property type="molecule type" value="Genomic_DNA"/>
</dbReference>
<comment type="caution">
    <text evidence="1">The sequence shown here is derived from an EMBL/GenBank/DDBJ whole genome shotgun (WGS) entry which is preliminary data.</text>
</comment>
<sequence length="47" mass="5314">MNLNDISTKRLVEELKSREGVENTIVEPYEQKIIKANGPAIVFVVID</sequence>
<gene>
    <name evidence="1" type="ORF">CTDIVETGP_1565</name>
</gene>
<evidence type="ECO:0008006" key="3">
    <source>
        <dbReference type="Google" id="ProtNLM"/>
    </source>
</evidence>